<dbReference type="SUPFAM" id="SSF52218">
    <property type="entry name" value="Flavoproteins"/>
    <property type="match status" value="1"/>
</dbReference>
<dbReference type="GO" id="GO:0005829">
    <property type="term" value="C:cytosol"/>
    <property type="evidence" value="ECO:0007669"/>
    <property type="project" value="TreeGrafter"/>
</dbReference>
<evidence type="ECO:0000259" key="1">
    <source>
        <dbReference type="Pfam" id="PF03358"/>
    </source>
</evidence>
<feature type="domain" description="NADPH-dependent FMN reductase-like" evidence="1">
    <location>
        <begin position="18"/>
        <end position="158"/>
    </location>
</feature>
<comment type="caution">
    <text evidence="2">The sequence shown here is derived from an EMBL/GenBank/DDBJ whole genome shotgun (WGS) entry which is preliminary data.</text>
</comment>
<proteinExistence type="predicted"/>
<dbReference type="Pfam" id="PF03358">
    <property type="entry name" value="FMN_red"/>
    <property type="match status" value="1"/>
</dbReference>
<dbReference type="InterPro" id="IPR050712">
    <property type="entry name" value="NAD(P)H-dep_reductase"/>
</dbReference>
<dbReference type="InterPro" id="IPR005025">
    <property type="entry name" value="FMN_Rdtase-like_dom"/>
</dbReference>
<evidence type="ECO:0000313" key="2">
    <source>
        <dbReference type="EMBL" id="KFI57992.1"/>
    </source>
</evidence>
<keyword evidence="3" id="KW-1185">Reference proteome</keyword>
<gene>
    <name evidence="2" type="ORF">BCHO_0072</name>
</gene>
<keyword evidence="2" id="KW-0560">Oxidoreductase</keyword>
<reference evidence="2 3" key="1">
    <citation type="submission" date="2014-03" db="EMBL/GenBank/DDBJ databases">
        <title>Genomics of Bifidobacteria.</title>
        <authorList>
            <person name="Ventura M."/>
            <person name="Milani C."/>
            <person name="Lugli G.A."/>
        </authorList>
    </citation>
    <scope>NUCLEOTIDE SEQUENCE [LARGE SCALE GENOMIC DNA]</scope>
    <source>
        <strain evidence="2 3">LMG 10510</strain>
    </source>
</reference>
<dbReference type="RefSeq" id="WP_029675279.1">
    <property type="nucleotide sequence ID" value="NZ_JGYU01000002.1"/>
</dbReference>
<dbReference type="Proteomes" id="UP000028995">
    <property type="component" value="Unassembled WGS sequence"/>
</dbReference>
<protein>
    <submittedName>
        <fullName evidence="2">Oxidoreductase</fullName>
        <ecNumber evidence="2">1.5.1.39</ecNumber>
    </submittedName>
</protein>
<evidence type="ECO:0000313" key="3">
    <source>
        <dbReference type="Proteomes" id="UP000028995"/>
    </source>
</evidence>
<dbReference type="EC" id="1.5.1.39" evidence="2"/>
<dbReference type="PANTHER" id="PTHR30543:SF21">
    <property type="entry name" value="NAD(P)H-DEPENDENT FMN REDUCTASE LOT6"/>
    <property type="match status" value="1"/>
</dbReference>
<name>A0A087AGU2_9BIFI</name>
<dbReference type="EMBL" id="JGYU01000002">
    <property type="protein sequence ID" value="KFI57992.1"/>
    <property type="molecule type" value="Genomic_DNA"/>
</dbReference>
<accession>A0A087AGU2</accession>
<sequence>MESVNEVRIEEHDGSLPTVLMIVGSLRKKSFNRQLAQFAAGELADRANVRTLDWREVPVFIQDEEFPTPEPVASVRAEVAEADAIWIVTPEYNHGMPGALKNLFDWLSRPAEDGSPSPIVGKMMTMSGAAGSSCARDCFSTWLPVLNALKMRIAPATFTGVALNREMFISDRLDLDDAAKASIRNQADALMGMVVEQ</sequence>
<organism evidence="2 3">
    <name type="scientific">Bifidobacterium choerinum</name>
    <dbReference type="NCBI Taxonomy" id="35760"/>
    <lineage>
        <taxon>Bacteria</taxon>
        <taxon>Bacillati</taxon>
        <taxon>Actinomycetota</taxon>
        <taxon>Actinomycetes</taxon>
        <taxon>Bifidobacteriales</taxon>
        <taxon>Bifidobacteriaceae</taxon>
        <taxon>Bifidobacterium</taxon>
    </lineage>
</organism>
<dbReference type="GO" id="GO:0008752">
    <property type="term" value="F:FMN reductase [NAD(P)H] activity"/>
    <property type="evidence" value="ECO:0007669"/>
    <property type="project" value="UniProtKB-EC"/>
</dbReference>
<dbReference type="Gene3D" id="3.40.50.360">
    <property type="match status" value="1"/>
</dbReference>
<dbReference type="PANTHER" id="PTHR30543">
    <property type="entry name" value="CHROMATE REDUCTASE"/>
    <property type="match status" value="1"/>
</dbReference>
<dbReference type="OrthoDB" id="9812295at2"/>
<dbReference type="AlphaFoldDB" id="A0A087AGU2"/>
<dbReference type="eggNOG" id="COG0431">
    <property type="taxonomic scope" value="Bacteria"/>
</dbReference>
<dbReference type="InterPro" id="IPR029039">
    <property type="entry name" value="Flavoprotein-like_sf"/>
</dbReference>
<dbReference type="GO" id="GO:0010181">
    <property type="term" value="F:FMN binding"/>
    <property type="evidence" value="ECO:0007669"/>
    <property type="project" value="TreeGrafter"/>
</dbReference>
<dbReference type="STRING" id="35760.BCHO_0072"/>